<dbReference type="Proteomes" id="UP000645390">
    <property type="component" value="Unassembled WGS sequence"/>
</dbReference>
<evidence type="ECO:0000256" key="1">
    <source>
        <dbReference type="SAM" id="SignalP"/>
    </source>
</evidence>
<protein>
    <submittedName>
        <fullName evidence="2">Uncharacterized protein</fullName>
    </submittedName>
</protein>
<proteinExistence type="predicted"/>
<feature type="signal peptide" evidence="1">
    <location>
        <begin position="1"/>
        <end position="18"/>
    </location>
</feature>
<name>A0ABQ2BIZ7_9SPHI</name>
<sequence>MKNFIIISVLCLFFVACAKEIPEPDVVKLQVYSTKIKYANHNEPDILYWYLREANKGGYFYITSTTDIKNFSDYTFTYAAKMPEDLLGKSAIKDIVVFINQLNGDMFFDITGKTAITLLGE</sequence>
<organism evidence="2 3">
    <name type="scientific">Pedobacter mendelii</name>
    <dbReference type="NCBI Taxonomy" id="1908240"/>
    <lineage>
        <taxon>Bacteria</taxon>
        <taxon>Pseudomonadati</taxon>
        <taxon>Bacteroidota</taxon>
        <taxon>Sphingobacteriia</taxon>
        <taxon>Sphingobacteriales</taxon>
        <taxon>Sphingobacteriaceae</taxon>
        <taxon>Pedobacter</taxon>
    </lineage>
</organism>
<accession>A0ABQ2BIZ7</accession>
<feature type="chain" id="PRO_5045158065" evidence="1">
    <location>
        <begin position="19"/>
        <end position="121"/>
    </location>
</feature>
<dbReference type="PROSITE" id="PS51257">
    <property type="entry name" value="PROKAR_LIPOPROTEIN"/>
    <property type="match status" value="1"/>
</dbReference>
<reference evidence="3" key="1">
    <citation type="journal article" date="2019" name="Int. J. Syst. Evol. Microbiol.">
        <title>The Global Catalogue of Microorganisms (GCM) 10K type strain sequencing project: providing services to taxonomists for standard genome sequencing and annotation.</title>
        <authorList>
            <consortium name="The Broad Institute Genomics Platform"/>
            <consortium name="The Broad Institute Genome Sequencing Center for Infectious Disease"/>
            <person name="Wu L."/>
            <person name="Ma J."/>
        </authorList>
    </citation>
    <scope>NUCLEOTIDE SEQUENCE [LARGE SCALE GENOMIC DNA]</scope>
    <source>
        <strain evidence="3">CCM 8939</strain>
    </source>
</reference>
<dbReference type="EMBL" id="BMDJ01000003">
    <property type="protein sequence ID" value="GGI24555.1"/>
    <property type="molecule type" value="Genomic_DNA"/>
</dbReference>
<dbReference type="RefSeq" id="WP_188412473.1">
    <property type="nucleotide sequence ID" value="NZ_BMDJ01000003.1"/>
</dbReference>
<evidence type="ECO:0000313" key="3">
    <source>
        <dbReference type="Proteomes" id="UP000645390"/>
    </source>
</evidence>
<keyword evidence="3" id="KW-1185">Reference proteome</keyword>
<evidence type="ECO:0000313" key="2">
    <source>
        <dbReference type="EMBL" id="GGI24555.1"/>
    </source>
</evidence>
<gene>
    <name evidence="2" type="ORF">GCM10008119_13240</name>
</gene>
<comment type="caution">
    <text evidence="2">The sequence shown here is derived from an EMBL/GenBank/DDBJ whole genome shotgun (WGS) entry which is preliminary data.</text>
</comment>
<keyword evidence="1" id="KW-0732">Signal</keyword>